<dbReference type="Gene3D" id="1.25.10.10">
    <property type="entry name" value="Leucine-rich Repeat Variant"/>
    <property type="match status" value="2"/>
</dbReference>
<evidence type="ECO:0000313" key="3">
    <source>
        <dbReference type="EMBL" id="KAG8569191.1"/>
    </source>
</evidence>
<dbReference type="GO" id="GO:0007288">
    <property type="term" value="P:sperm axoneme assembly"/>
    <property type="evidence" value="ECO:0007669"/>
    <property type="project" value="TreeGrafter"/>
</dbReference>
<proteinExistence type="predicted"/>
<dbReference type="PANTHER" id="PTHR46540">
    <property type="entry name" value="TETRATRICOPEPTIDE REPEAT PROTEIN 12"/>
    <property type="match status" value="1"/>
</dbReference>
<evidence type="ECO:0000256" key="2">
    <source>
        <dbReference type="SAM" id="Coils"/>
    </source>
</evidence>
<name>A0AAV7B9F6_ENGPU</name>
<comment type="caution">
    <text evidence="3">The sequence shown here is derived from an EMBL/GenBank/DDBJ whole genome shotgun (WGS) entry which is preliminary data.</text>
</comment>
<dbReference type="SUPFAM" id="SSF48452">
    <property type="entry name" value="TPR-like"/>
    <property type="match status" value="1"/>
</dbReference>
<feature type="repeat" description="TPR" evidence="1">
    <location>
        <begin position="105"/>
        <end position="138"/>
    </location>
</feature>
<evidence type="ECO:0000313" key="4">
    <source>
        <dbReference type="Proteomes" id="UP000824782"/>
    </source>
</evidence>
<organism evidence="3 4">
    <name type="scientific">Engystomops pustulosus</name>
    <name type="common">Tungara frog</name>
    <name type="synonym">Physalaemus pustulosus</name>
    <dbReference type="NCBI Taxonomy" id="76066"/>
    <lineage>
        <taxon>Eukaryota</taxon>
        <taxon>Metazoa</taxon>
        <taxon>Chordata</taxon>
        <taxon>Craniata</taxon>
        <taxon>Vertebrata</taxon>
        <taxon>Euteleostomi</taxon>
        <taxon>Amphibia</taxon>
        <taxon>Batrachia</taxon>
        <taxon>Anura</taxon>
        <taxon>Neobatrachia</taxon>
        <taxon>Hyloidea</taxon>
        <taxon>Leptodactylidae</taxon>
        <taxon>Leiuperinae</taxon>
        <taxon>Engystomops</taxon>
    </lineage>
</organism>
<dbReference type="InterPro" id="IPR011990">
    <property type="entry name" value="TPR-like_helical_dom_sf"/>
</dbReference>
<dbReference type="SUPFAM" id="SSF48371">
    <property type="entry name" value="ARM repeat"/>
    <property type="match status" value="1"/>
</dbReference>
<dbReference type="InterPro" id="IPR016024">
    <property type="entry name" value="ARM-type_fold"/>
</dbReference>
<keyword evidence="2" id="KW-0175">Coiled coil</keyword>
<dbReference type="GO" id="GO:0070286">
    <property type="term" value="P:axonemal dynein complex assembly"/>
    <property type="evidence" value="ECO:0007669"/>
    <property type="project" value="TreeGrafter"/>
</dbReference>
<dbReference type="GO" id="GO:0005813">
    <property type="term" value="C:centrosome"/>
    <property type="evidence" value="ECO:0007669"/>
    <property type="project" value="TreeGrafter"/>
</dbReference>
<protein>
    <recommendedName>
        <fullName evidence="5">Tetratricopeptide repeat domain 12</fullName>
    </recommendedName>
</protein>
<dbReference type="Proteomes" id="UP000824782">
    <property type="component" value="Unassembled WGS sequence"/>
</dbReference>
<dbReference type="GO" id="GO:0005737">
    <property type="term" value="C:cytoplasm"/>
    <property type="evidence" value="ECO:0007669"/>
    <property type="project" value="TreeGrafter"/>
</dbReference>
<dbReference type="Gene3D" id="1.25.40.10">
    <property type="entry name" value="Tetratricopeptide repeat domain"/>
    <property type="match status" value="1"/>
</dbReference>
<dbReference type="Pfam" id="PF13181">
    <property type="entry name" value="TPR_8"/>
    <property type="match status" value="2"/>
</dbReference>
<dbReference type="InterPro" id="IPR019734">
    <property type="entry name" value="TPR_rpt"/>
</dbReference>
<keyword evidence="4" id="KW-1185">Reference proteome</keyword>
<evidence type="ECO:0008006" key="5">
    <source>
        <dbReference type="Google" id="ProtNLM"/>
    </source>
</evidence>
<keyword evidence="1" id="KW-0802">TPR repeat</keyword>
<dbReference type="InterPro" id="IPR011989">
    <property type="entry name" value="ARM-like"/>
</dbReference>
<feature type="coiled-coil region" evidence="2">
    <location>
        <begin position="7"/>
        <end position="49"/>
    </location>
</feature>
<dbReference type="EMBL" id="WNYA01000006">
    <property type="protein sequence ID" value="KAG8569191.1"/>
    <property type="molecule type" value="Genomic_DNA"/>
</dbReference>
<dbReference type="AlphaFoldDB" id="A0AAV7B9F6"/>
<dbReference type="SMART" id="SM00028">
    <property type="entry name" value="TPR"/>
    <property type="match status" value="3"/>
</dbReference>
<dbReference type="PANTHER" id="PTHR46540:SF1">
    <property type="entry name" value="TETRATRICOPEPTIDE REPEAT PROTEIN 12"/>
    <property type="match status" value="1"/>
</dbReference>
<gene>
    <name evidence="3" type="ORF">GDO81_014291</name>
</gene>
<reference evidence="3" key="1">
    <citation type="thesis" date="2020" institute="ProQuest LLC" country="789 East Eisenhower Parkway, Ann Arbor, MI, USA">
        <title>Comparative Genomics and Chromosome Evolution.</title>
        <authorList>
            <person name="Mudd A.B."/>
        </authorList>
    </citation>
    <scope>NUCLEOTIDE SEQUENCE</scope>
    <source>
        <strain evidence="3">237g6f4</strain>
        <tissue evidence="3">Blood</tissue>
    </source>
</reference>
<accession>A0AAV7B9F6</accession>
<dbReference type="InterPro" id="IPR043195">
    <property type="entry name" value="TTC12"/>
</dbReference>
<sequence>MSEDQNLEKFLNEVDEISDILHALNSEDMSSQERAILKADQKLARIKKEEEDQDGIRTKSDRTLINTSGRSSLPSSEMSQESFIALLEKDASERTEKRRQNKALATALKDLGNEAFAKGDYETAIQRYSEGLEKMKDMQVLYTNRAQTYIKLKQYENAIRDCEWALKCDKTCVKAYVHMGKAHLGLKNYLKARNCYKKIIDLDISKEKLVKGYLNQVDFQEKKDNQEQKALQELAAGNQDAVSVTQLLTKLCKEEQSPLYYSGGIQLLVEAIKDCTAQTLFRINNGFSIIGENCIINRSLVSEQEDVLETDLCLSVLSLWKVVCNENDENQCVFISHPKVNSLIFFMLTSKIPEIQSKTLALLNVYSSTDEGRSLLLKHLKPSRLFESLIKYVTFKDARARTAMDLLYSLTQEERLRSHFRVNFTEEILPSFTSLLKKQPLAVVNMEEGLRCISVMGQLSEDEIIRKHMAASSEFWDSCLLGVDECNIPALGEGHWDILATILGLMFNASLEANSEIKEHGVDISRRCLSLLSSKEGIVLTRSVGVLSRVLPQCTPAVDLSVKEGIVKKLIKLLRAGGKKTSLYAVKVLAVCTKEQTQARKDIFKYDKNFGTLVNLLHSDDEITVGNAALCLGNCFDIPGAASTLLQSDILRLLLIHAGGDSRAPAVIQNAAIALGKLSSAEPRFMTQLRQLHGIEILNSCMKYIK</sequence>
<evidence type="ECO:0000256" key="1">
    <source>
        <dbReference type="PROSITE-ProRule" id="PRU00339"/>
    </source>
</evidence>
<dbReference type="PROSITE" id="PS50005">
    <property type="entry name" value="TPR"/>
    <property type="match status" value="2"/>
</dbReference>
<feature type="repeat" description="TPR" evidence="1">
    <location>
        <begin position="173"/>
        <end position="206"/>
    </location>
</feature>